<comment type="caution">
    <text evidence="3">The sequence shown here is derived from an EMBL/GenBank/DDBJ whole genome shotgun (WGS) entry which is preliminary data.</text>
</comment>
<gene>
    <name evidence="3" type="ORF">B0A55_09554</name>
</gene>
<evidence type="ECO:0000313" key="4">
    <source>
        <dbReference type="Proteomes" id="UP000309340"/>
    </source>
</evidence>
<reference evidence="3 4" key="1">
    <citation type="submission" date="2017-03" db="EMBL/GenBank/DDBJ databases">
        <title>Genomes of endolithic fungi from Antarctica.</title>
        <authorList>
            <person name="Coleine C."/>
            <person name="Masonjones S."/>
            <person name="Stajich J.E."/>
        </authorList>
    </citation>
    <scope>NUCLEOTIDE SEQUENCE [LARGE SCALE GENOMIC DNA]</scope>
    <source>
        <strain evidence="3 4">CCFEE 5184</strain>
    </source>
</reference>
<evidence type="ECO:0000256" key="1">
    <source>
        <dbReference type="SAM" id="MobiDB-lite"/>
    </source>
</evidence>
<dbReference type="PANTHER" id="PTHR35186:SF4">
    <property type="entry name" value="PRION-INHIBITION AND PROPAGATION HELO DOMAIN-CONTAINING PROTEIN"/>
    <property type="match status" value="1"/>
</dbReference>
<dbReference type="PANTHER" id="PTHR35186">
    <property type="entry name" value="ANK_REP_REGION DOMAIN-CONTAINING PROTEIN"/>
    <property type="match status" value="1"/>
</dbReference>
<keyword evidence="4" id="KW-1185">Reference proteome</keyword>
<proteinExistence type="predicted"/>
<evidence type="ECO:0000259" key="2">
    <source>
        <dbReference type="Pfam" id="PF24476"/>
    </source>
</evidence>
<dbReference type="EMBL" id="NAJQ01000987">
    <property type="protein sequence ID" value="TKA63099.1"/>
    <property type="molecule type" value="Genomic_DNA"/>
</dbReference>
<dbReference type="Proteomes" id="UP000309340">
    <property type="component" value="Unassembled WGS sequence"/>
</dbReference>
<name>A0A4V5NDF1_9PEZI</name>
<accession>A0A4V5NDF1</accession>
<sequence length="301" mass="33593">MVSKYSLCNAVALTQSSNTCILTLVDVDLNRYYAVYPAAEKRPSTIGASAGASAGATLADALKPDFRPRLTRVQRYGIALTLASSHLQLHSTPWLQEQWTAEDVHFPLTDNNGAMTLHGEPYVLTRFDNNSEAPVSQSDQSFSTLGIVLLELCFGARFEDHPLWQHPAYASLKTDPNMRQVIACQWLRDVEGEAGDDYASAVNWTLRQAPLVGQTNRWREDFAQNVVQPLQSISKASRHPHAPSTCSSIAMANDASTRKANKRPRKQFSEGNLLPSTLKWKDIRAWYNYHFGTRSPWGQVE</sequence>
<dbReference type="Pfam" id="PF24476">
    <property type="entry name" value="DUF7580"/>
    <property type="match status" value="1"/>
</dbReference>
<feature type="domain" description="DUF7580" evidence="2">
    <location>
        <begin position="58"/>
        <end position="231"/>
    </location>
</feature>
<dbReference type="STRING" id="329884.A0A4V5NDF1"/>
<feature type="region of interest" description="Disordered" evidence="1">
    <location>
        <begin position="233"/>
        <end position="269"/>
    </location>
</feature>
<protein>
    <recommendedName>
        <fullName evidence="2">DUF7580 domain-containing protein</fullName>
    </recommendedName>
</protein>
<organism evidence="3 4">
    <name type="scientific">Friedmanniomyces simplex</name>
    <dbReference type="NCBI Taxonomy" id="329884"/>
    <lineage>
        <taxon>Eukaryota</taxon>
        <taxon>Fungi</taxon>
        <taxon>Dikarya</taxon>
        <taxon>Ascomycota</taxon>
        <taxon>Pezizomycotina</taxon>
        <taxon>Dothideomycetes</taxon>
        <taxon>Dothideomycetidae</taxon>
        <taxon>Mycosphaerellales</taxon>
        <taxon>Teratosphaeriaceae</taxon>
        <taxon>Friedmanniomyces</taxon>
    </lineage>
</organism>
<dbReference type="InterPro" id="IPR056002">
    <property type="entry name" value="DUF7580"/>
</dbReference>
<evidence type="ECO:0000313" key="3">
    <source>
        <dbReference type="EMBL" id="TKA63099.1"/>
    </source>
</evidence>
<dbReference type="OrthoDB" id="3565018at2759"/>
<dbReference type="AlphaFoldDB" id="A0A4V5NDF1"/>